<dbReference type="PANTHER" id="PTHR30055">
    <property type="entry name" value="HTH-TYPE TRANSCRIPTIONAL REGULATOR RUTR"/>
    <property type="match status" value="1"/>
</dbReference>
<keyword evidence="3 5" id="KW-0238">DNA-binding</keyword>
<dbReference type="PRINTS" id="PR00455">
    <property type="entry name" value="HTHTETR"/>
</dbReference>
<dbReference type="InterPro" id="IPR050109">
    <property type="entry name" value="HTH-type_TetR-like_transc_reg"/>
</dbReference>
<accession>A0ABV9DI54</accession>
<dbReference type="Proteomes" id="UP001595989">
    <property type="component" value="Unassembled WGS sequence"/>
</dbReference>
<evidence type="ECO:0000256" key="4">
    <source>
        <dbReference type="ARBA" id="ARBA00023163"/>
    </source>
</evidence>
<evidence type="ECO:0000259" key="6">
    <source>
        <dbReference type="PROSITE" id="PS50977"/>
    </source>
</evidence>
<dbReference type="SUPFAM" id="SSF48498">
    <property type="entry name" value="Tetracyclin repressor-like, C-terminal domain"/>
    <property type="match status" value="1"/>
</dbReference>
<keyword evidence="1" id="KW-0678">Repressor</keyword>
<dbReference type="InterPro" id="IPR009057">
    <property type="entry name" value="Homeodomain-like_sf"/>
</dbReference>
<dbReference type="RefSeq" id="WP_390295496.1">
    <property type="nucleotide sequence ID" value="NZ_JBHSFU010000004.1"/>
</dbReference>
<evidence type="ECO:0000313" key="7">
    <source>
        <dbReference type="EMBL" id="MFC4558272.1"/>
    </source>
</evidence>
<dbReference type="Gene3D" id="1.10.10.60">
    <property type="entry name" value="Homeodomain-like"/>
    <property type="match status" value="1"/>
</dbReference>
<evidence type="ECO:0000256" key="5">
    <source>
        <dbReference type="PROSITE-ProRule" id="PRU00335"/>
    </source>
</evidence>
<dbReference type="PANTHER" id="PTHR30055:SF175">
    <property type="entry name" value="HTH-TYPE TRANSCRIPTIONAL REPRESSOR KSTR2"/>
    <property type="match status" value="1"/>
</dbReference>
<dbReference type="InterPro" id="IPR041490">
    <property type="entry name" value="KstR2_TetR_C"/>
</dbReference>
<comment type="caution">
    <text evidence="7">The sequence shown here is derived from an EMBL/GenBank/DDBJ whole genome shotgun (WGS) entry which is preliminary data.</text>
</comment>
<dbReference type="InterPro" id="IPR036271">
    <property type="entry name" value="Tet_transcr_reg_TetR-rel_C_sf"/>
</dbReference>
<keyword evidence="8" id="KW-1185">Reference proteome</keyword>
<dbReference type="Pfam" id="PF00440">
    <property type="entry name" value="TetR_N"/>
    <property type="match status" value="1"/>
</dbReference>
<dbReference type="EMBL" id="JBHSFU010000004">
    <property type="protein sequence ID" value="MFC4558272.1"/>
    <property type="molecule type" value="Genomic_DNA"/>
</dbReference>
<dbReference type="SUPFAM" id="SSF46689">
    <property type="entry name" value="Homeodomain-like"/>
    <property type="match status" value="1"/>
</dbReference>
<sequence length="201" mass="23127">MRQLGRPPSDSTRKPTNERILVTAADLFLVKSYQEVSMDDVAEACNVTKATVYYYYKTKTRLYTEAMVGLMNRVRSKINYFLEEENSLYDQLVNIAEAYLHVATELDTERFMHSARNSLSDDQIKAIQKAEEAMYSGIEDAIREADEKGDIHTENPAFAVRAYIALVKIGLYHNADGESLFNDKENKAKQIVEFFWRSLEK</sequence>
<feature type="domain" description="HTH tetR-type" evidence="6">
    <location>
        <begin position="14"/>
        <end position="74"/>
    </location>
</feature>
<evidence type="ECO:0000256" key="1">
    <source>
        <dbReference type="ARBA" id="ARBA00022491"/>
    </source>
</evidence>
<reference evidence="8" key="1">
    <citation type="journal article" date="2019" name="Int. J. Syst. Evol. Microbiol.">
        <title>The Global Catalogue of Microorganisms (GCM) 10K type strain sequencing project: providing services to taxonomists for standard genome sequencing and annotation.</title>
        <authorList>
            <consortium name="The Broad Institute Genomics Platform"/>
            <consortium name="The Broad Institute Genome Sequencing Center for Infectious Disease"/>
            <person name="Wu L."/>
            <person name="Ma J."/>
        </authorList>
    </citation>
    <scope>NUCLEOTIDE SEQUENCE [LARGE SCALE GENOMIC DNA]</scope>
    <source>
        <strain evidence="8">CGMCC 4.7426</strain>
    </source>
</reference>
<dbReference type="PROSITE" id="PS50977">
    <property type="entry name" value="HTH_TETR_2"/>
    <property type="match status" value="1"/>
</dbReference>
<evidence type="ECO:0000256" key="3">
    <source>
        <dbReference type="ARBA" id="ARBA00023125"/>
    </source>
</evidence>
<evidence type="ECO:0000313" key="8">
    <source>
        <dbReference type="Proteomes" id="UP001595989"/>
    </source>
</evidence>
<proteinExistence type="predicted"/>
<protein>
    <submittedName>
        <fullName evidence="7">TetR/AcrR family transcriptional regulator</fullName>
    </submittedName>
</protein>
<dbReference type="Gene3D" id="1.10.357.10">
    <property type="entry name" value="Tetracycline Repressor, domain 2"/>
    <property type="match status" value="1"/>
</dbReference>
<gene>
    <name evidence="7" type="ORF">ACFO3D_08600</name>
</gene>
<feature type="DNA-binding region" description="H-T-H motif" evidence="5">
    <location>
        <begin position="37"/>
        <end position="56"/>
    </location>
</feature>
<name>A0ABV9DI54_9BACI</name>
<dbReference type="InterPro" id="IPR001647">
    <property type="entry name" value="HTH_TetR"/>
</dbReference>
<evidence type="ECO:0000256" key="2">
    <source>
        <dbReference type="ARBA" id="ARBA00023015"/>
    </source>
</evidence>
<keyword evidence="4" id="KW-0804">Transcription</keyword>
<keyword evidence="2" id="KW-0805">Transcription regulation</keyword>
<dbReference type="Pfam" id="PF17932">
    <property type="entry name" value="TetR_C_24"/>
    <property type="match status" value="1"/>
</dbReference>
<organism evidence="7 8">
    <name type="scientific">Virgibacillus kekensis</name>
    <dbReference type="NCBI Taxonomy" id="202261"/>
    <lineage>
        <taxon>Bacteria</taxon>
        <taxon>Bacillati</taxon>
        <taxon>Bacillota</taxon>
        <taxon>Bacilli</taxon>
        <taxon>Bacillales</taxon>
        <taxon>Bacillaceae</taxon>
        <taxon>Virgibacillus</taxon>
    </lineage>
</organism>